<accession>T1KRV4</accession>
<sequence length="37" mass="4000">MLNDSSNSLLLSISFTGEPNILPILGFNARICSETCK</sequence>
<evidence type="ECO:0000313" key="1">
    <source>
        <dbReference type="EnsemblMetazoa" id="tetur19g00840.1"/>
    </source>
</evidence>
<dbReference type="AlphaFoldDB" id="T1KRV4"/>
<protein>
    <submittedName>
        <fullName evidence="1">Uncharacterized protein</fullName>
    </submittedName>
</protein>
<organism evidence="1 2">
    <name type="scientific">Tetranychus urticae</name>
    <name type="common">Two-spotted spider mite</name>
    <dbReference type="NCBI Taxonomy" id="32264"/>
    <lineage>
        <taxon>Eukaryota</taxon>
        <taxon>Metazoa</taxon>
        <taxon>Ecdysozoa</taxon>
        <taxon>Arthropoda</taxon>
        <taxon>Chelicerata</taxon>
        <taxon>Arachnida</taxon>
        <taxon>Acari</taxon>
        <taxon>Acariformes</taxon>
        <taxon>Trombidiformes</taxon>
        <taxon>Prostigmata</taxon>
        <taxon>Eleutherengona</taxon>
        <taxon>Raphignathae</taxon>
        <taxon>Tetranychoidea</taxon>
        <taxon>Tetranychidae</taxon>
        <taxon>Tetranychus</taxon>
    </lineage>
</organism>
<keyword evidence="2" id="KW-1185">Reference proteome</keyword>
<dbReference type="HOGENOM" id="CLU_3351688_0_0_1"/>
<dbReference type="EnsemblMetazoa" id="tetur19g00840.1">
    <property type="protein sequence ID" value="tetur19g00840.1"/>
    <property type="gene ID" value="tetur19g00840"/>
</dbReference>
<reference evidence="2" key="1">
    <citation type="submission" date="2011-08" db="EMBL/GenBank/DDBJ databases">
        <authorList>
            <person name="Rombauts S."/>
        </authorList>
    </citation>
    <scope>NUCLEOTIDE SEQUENCE</scope>
    <source>
        <strain evidence="2">London</strain>
    </source>
</reference>
<dbReference type="Proteomes" id="UP000015104">
    <property type="component" value="Unassembled WGS sequence"/>
</dbReference>
<evidence type="ECO:0000313" key="2">
    <source>
        <dbReference type="Proteomes" id="UP000015104"/>
    </source>
</evidence>
<name>T1KRV4_TETUR</name>
<dbReference type="EMBL" id="CAEY01000418">
    <property type="status" value="NOT_ANNOTATED_CDS"/>
    <property type="molecule type" value="Genomic_DNA"/>
</dbReference>
<reference evidence="1" key="2">
    <citation type="submission" date="2015-06" db="UniProtKB">
        <authorList>
            <consortium name="EnsemblMetazoa"/>
        </authorList>
    </citation>
    <scope>IDENTIFICATION</scope>
</reference>
<proteinExistence type="predicted"/>